<protein>
    <recommendedName>
        <fullName evidence="3">Glycosyl transferases group 1</fullName>
    </recommendedName>
</protein>
<dbReference type="Gene3D" id="3.40.50.2000">
    <property type="entry name" value="Glycogen Phosphorylase B"/>
    <property type="match status" value="1"/>
</dbReference>
<organism evidence="1 2">
    <name type="scientific">Falsiroseomonas stagni DSM 19981</name>
    <dbReference type="NCBI Taxonomy" id="1123062"/>
    <lineage>
        <taxon>Bacteria</taxon>
        <taxon>Pseudomonadati</taxon>
        <taxon>Pseudomonadota</taxon>
        <taxon>Alphaproteobacteria</taxon>
        <taxon>Acetobacterales</taxon>
        <taxon>Roseomonadaceae</taxon>
        <taxon>Falsiroseomonas</taxon>
    </lineage>
</organism>
<keyword evidence="2" id="KW-1185">Reference proteome</keyword>
<reference evidence="1 2" key="1">
    <citation type="submission" date="2016-10" db="EMBL/GenBank/DDBJ databases">
        <authorList>
            <person name="de Groot N.N."/>
        </authorList>
    </citation>
    <scope>NUCLEOTIDE SEQUENCE [LARGE SCALE GENOMIC DNA]</scope>
    <source>
        <strain evidence="1 2">DSM 19981</strain>
    </source>
</reference>
<evidence type="ECO:0000313" key="2">
    <source>
        <dbReference type="Proteomes" id="UP000199473"/>
    </source>
</evidence>
<dbReference type="Gene3D" id="3.40.50.11380">
    <property type="match status" value="1"/>
</dbReference>
<proteinExistence type="predicted"/>
<gene>
    <name evidence="1" type="ORF">SAMN02745775_101611</name>
</gene>
<dbReference type="OrthoDB" id="9815673at2"/>
<dbReference type="AlphaFoldDB" id="A0A1I3XSM6"/>
<dbReference type="RefSeq" id="WP_092955281.1">
    <property type="nucleotide sequence ID" value="NZ_FOSQ01000001.1"/>
</dbReference>
<dbReference type="Proteomes" id="UP000199473">
    <property type="component" value="Unassembled WGS sequence"/>
</dbReference>
<sequence>MTTPLEGALATLMALGGDAARERHAEFAASLVTLLAAPPGAIPDRARYEAALKNGFAYYYWKWDPRGVDLYDPVAAAIARWAAEPEPPIGLLCDLVDFIYFLVWCFEESSSGQCARLVGPLRIAAEGFGRTAPRRSLTPPPEGSRSLRVAWLGMFAQSDNPMSIALRAVAPALRAKGHHLDVYAWRFLDDPFHAHLRDSGAVLHDFIGGTPIDTIGAIEAQARQAPPDIVVSDMNNGVPTALFSRRLAPVQVFLQAGMPAWPVLNLDGVFNSFGFDPKEAGWGDVAMLRIDAPWDSAALDPAVPEADIAAERALLPQGTRLVGSYGRFSKVTPPYLHAVERLLLRCPDVTFVLGGTGDAAHVKAFIDASPAGRRMVVQERWVAGHVWGHILELLLDTWPVTGGVSAREMLAKSKPVVTCYSAEMPAIHRQRDPDLVARDWDGFVDIAARLLQDRDAYAAASARAGALVRRLSEVATFEDELDADLRLAVRHARQRRSGLGRMLTGFKTLLGRGRS</sequence>
<evidence type="ECO:0008006" key="3">
    <source>
        <dbReference type="Google" id="ProtNLM"/>
    </source>
</evidence>
<name>A0A1I3XSM6_9PROT</name>
<dbReference type="EMBL" id="FOSQ01000001">
    <property type="protein sequence ID" value="SFK22483.1"/>
    <property type="molecule type" value="Genomic_DNA"/>
</dbReference>
<accession>A0A1I3XSM6</accession>
<dbReference type="SUPFAM" id="SSF53756">
    <property type="entry name" value="UDP-Glycosyltransferase/glycogen phosphorylase"/>
    <property type="match status" value="1"/>
</dbReference>
<evidence type="ECO:0000313" key="1">
    <source>
        <dbReference type="EMBL" id="SFK22483.1"/>
    </source>
</evidence>
<dbReference type="STRING" id="1123062.SAMN02745775_101611"/>